<protein>
    <recommendedName>
        <fullName evidence="1">Protein kinase domain-containing protein</fullName>
    </recommendedName>
</protein>
<dbReference type="STRING" id="1276538.A0A1X7REM2"/>
<dbReference type="GO" id="GO:0005737">
    <property type="term" value="C:cytoplasm"/>
    <property type="evidence" value="ECO:0007669"/>
    <property type="project" value="TreeGrafter"/>
</dbReference>
<dbReference type="PROSITE" id="PS50011">
    <property type="entry name" value="PROTEIN_KINASE_DOM"/>
    <property type="match status" value="1"/>
</dbReference>
<evidence type="ECO:0000259" key="1">
    <source>
        <dbReference type="PROSITE" id="PS50011"/>
    </source>
</evidence>
<accession>A0A1X7REM2</accession>
<sequence length="329" mass="36777">MFNRRRFERDHYIIKELGSGAYGHAYASVPKATADQIVSELTSSPNAVPAAKARLRAGLQAAKISKASTGFHGKLGLRTEIQTLQYLNNSSCPNIVHLIDADSVSNTWLTLEMLNGRTLAQFATFIEDSYCRSPPAGLCWHMLFELAEALLTLHCGFNGKKGKVAPDRQKYAHNDVAGRNIMFRTAPSTTEVSFRDYPGVVLVDFGSAQKVASKATDEIHSVKHRGVDHQALDLKEAIIAIKRIFLILLRTDVRLRDALKELSSWTLDKDDAKADESLLNHLLQLRDQALKARTELYKPLPPRIVAYFNQHAQVVSDRDLEKVFPELKN</sequence>
<dbReference type="SMART" id="SM00220">
    <property type="entry name" value="S_TKc"/>
    <property type="match status" value="1"/>
</dbReference>
<dbReference type="Proteomes" id="UP000215127">
    <property type="component" value="Chromosome 1"/>
</dbReference>
<dbReference type="InterPro" id="IPR011009">
    <property type="entry name" value="Kinase-like_dom_sf"/>
</dbReference>
<proteinExistence type="predicted"/>
<name>A0A1X7REM2_ZYMT9</name>
<keyword evidence="3" id="KW-1185">Reference proteome</keyword>
<dbReference type="PANTHER" id="PTHR44167:SF18">
    <property type="entry name" value="PROTEIN KINASE DOMAIN-CONTAINING PROTEIN"/>
    <property type="match status" value="1"/>
</dbReference>
<organism evidence="2 3">
    <name type="scientific">Zymoseptoria tritici (strain ST99CH_3D7)</name>
    <dbReference type="NCBI Taxonomy" id="1276538"/>
    <lineage>
        <taxon>Eukaryota</taxon>
        <taxon>Fungi</taxon>
        <taxon>Dikarya</taxon>
        <taxon>Ascomycota</taxon>
        <taxon>Pezizomycotina</taxon>
        <taxon>Dothideomycetes</taxon>
        <taxon>Dothideomycetidae</taxon>
        <taxon>Mycosphaerellales</taxon>
        <taxon>Mycosphaerellaceae</taxon>
        <taxon>Zymoseptoria</taxon>
    </lineage>
</organism>
<reference evidence="2 3" key="1">
    <citation type="submission" date="2016-06" db="EMBL/GenBank/DDBJ databases">
        <authorList>
            <person name="Kjaerup R.B."/>
            <person name="Dalgaard T.S."/>
            <person name="Juul-Madsen H.R."/>
        </authorList>
    </citation>
    <scope>NUCLEOTIDE SEQUENCE [LARGE SCALE GENOMIC DNA]</scope>
</reference>
<dbReference type="AlphaFoldDB" id="A0A1X7REM2"/>
<dbReference type="EMBL" id="LT853692">
    <property type="protein sequence ID" value="SMQ45869.1"/>
    <property type="molecule type" value="Genomic_DNA"/>
</dbReference>
<dbReference type="Gene3D" id="1.10.510.10">
    <property type="entry name" value="Transferase(Phosphotransferase) domain 1"/>
    <property type="match status" value="1"/>
</dbReference>
<dbReference type="GO" id="GO:0005524">
    <property type="term" value="F:ATP binding"/>
    <property type="evidence" value="ECO:0007669"/>
    <property type="project" value="InterPro"/>
</dbReference>
<dbReference type="GO" id="GO:0004674">
    <property type="term" value="F:protein serine/threonine kinase activity"/>
    <property type="evidence" value="ECO:0007669"/>
    <property type="project" value="TreeGrafter"/>
</dbReference>
<dbReference type="SUPFAM" id="SSF56112">
    <property type="entry name" value="Protein kinase-like (PK-like)"/>
    <property type="match status" value="1"/>
</dbReference>
<dbReference type="GO" id="GO:0044773">
    <property type="term" value="P:mitotic DNA damage checkpoint signaling"/>
    <property type="evidence" value="ECO:0007669"/>
    <property type="project" value="TreeGrafter"/>
</dbReference>
<dbReference type="GO" id="GO:0005634">
    <property type="term" value="C:nucleus"/>
    <property type="evidence" value="ECO:0007669"/>
    <property type="project" value="TreeGrafter"/>
</dbReference>
<dbReference type="InterPro" id="IPR000719">
    <property type="entry name" value="Prot_kinase_dom"/>
</dbReference>
<evidence type="ECO:0000313" key="3">
    <source>
        <dbReference type="Proteomes" id="UP000215127"/>
    </source>
</evidence>
<evidence type="ECO:0000313" key="2">
    <source>
        <dbReference type="EMBL" id="SMQ45869.1"/>
    </source>
</evidence>
<gene>
    <name evidence="2" type="ORF">ZT3D7_G1014</name>
</gene>
<feature type="domain" description="Protein kinase" evidence="1">
    <location>
        <begin position="11"/>
        <end position="329"/>
    </location>
</feature>
<dbReference type="PANTHER" id="PTHR44167">
    <property type="entry name" value="OVARIAN-SPECIFIC SERINE/THREONINE-PROTEIN KINASE LOK-RELATED"/>
    <property type="match status" value="1"/>
</dbReference>